<name>A0A0K9XBF8_9ACTN</name>
<evidence type="ECO:0000256" key="3">
    <source>
        <dbReference type="ARBA" id="ARBA00022827"/>
    </source>
</evidence>
<dbReference type="PATRIC" id="fig|1678637.3.peg.4647"/>
<evidence type="ECO:0000256" key="4">
    <source>
        <dbReference type="ARBA" id="ARBA00023002"/>
    </source>
</evidence>
<keyword evidence="2" id="KW-0285">Flavoprotein</keyword>
<accession>A0A0K9XBF8</accession>
<keyword evidence="4" id="KW-0560">Oxidoreductase</keyword>
<dbReference type="RefSeq" id="WP_049717955.1">
    <property type="nucleotide sequence ID" value="NZ_LFXA01000014.1"/>
</dbReference>
<dbReference type="InterPro" id="IPR036188">
    <property type="entry name" value="FAD/NAD-bd_sf"/>
</dbReference>
<evidence type="ECO:0000313" key="6">
    <source>
        <dbReference type="EMBL" id="KNB50553.1"/>
    </source>
</evidence>
<evidence type="ECO:0000256" key="2">
    <source>
        <dbReference type="ARBA" id="ARBA00022630"/>
    </source>
</evidence>
<dbReference type="Gene3D" id="3.30.9.10">
    <property type="entry name" value="D-Amino Acid Oxidase, subunit A, domain 2"/>
    <property type="match status" value="1"/>
</dbReference>
<dbReference type="PANTHER" id="PTHR10961">
    <property type="entry name" value="PEROXISOMAL SARCOSINE OXIDASE"/>
    <property type="match status" value="1"/>
</dbReference>
<dbReference type="Proteomes" id="UP000037288">
    <property type="component" value="Unassembled WGS sequence"/>
</dbReference>
<dbReference type="AlphaFoldDB" id="A0A0K9XBF8"/>
<dbReference type="SUPFAM" id="SSF51905">
    <property type="entry name" value="FAD/NAD(P)-binding domain"/>
    <property type="match status" value="1"/>
</dbReference>
<protein>
    <submittedName>
        <fullName evidence="6">FAD-dependent oxidoreductase</fullName>
    </submittedName>
</protein>
<dbReference type="Gene3D" id="3.50.50.60">
    <property type="entry name" value="FAD/NAD(P)-binding domain"/>
    <property type="match status" value="1"/>
</dbReference>
<comment type="cofactor">
    <cofactor evidence="1">
        <name>FAD</name>
        <dbReference type="ChEBI" id="CHEBI:57692"/>
    </cofactor>
</comment>
<keyword evidence="7" id="KW-1185">Reference proteome</keyword>
<feature type="domain" description="FAD dependent oxidoreductase" evidence="5">
    <location>
        <begin position="4"/>
        <end position="367"/>
    </location>
</feature>
<evidence type="ECO:0000256" key="1">
    <source>
        <dbReference type="ARBA" id="ARBA00001974"/>
    </source>
</evidence>
<gene>
    <name evidence="6" type="ORF">AC230_21665</name>
</gene>
<dbReference type="EMBL" id="LFXA01000014">
    <property type="protein sequence ID" value="KNB50553.1"/>
    <property type="molecule type" value="Genomic_DNA"/>
</dbReference>
<dbReference type="InterPro" id="IPR045170">
    <property type="entry name" value="MTOX"/>
</dbReference>
<dbReference type="GO" id="GO:0008115">
    <property type="term" value="F:sarcosine oxidase activity"/>
    <property type="evidence" value="ECO:0007669"/>
    <property type="project" value="TreeGrafter"/>
</dbReference>
<dbReference type="GO" id="GO:0050660">
    <property type="term" value="F:flavin adenine dinucleotide binding"/>
    <property type="evidence" value="ECO:0007669"/>
    <property type="project" value="InterPro"/>
</dbReference>
<proteinExistence type="predicted"/>
<evidence type="ECO:0000259" key="5">
    <source>
        <dbReference type="Pfam" id="PF01266"/>
    </source>
</evidence>
<keyword evidence="3" id="KW-0274">FAD</keyword>
<sequence length="390" mass="43004">MEYDIVVVGGGPTGLATAWHTAARGRRTLVLDRHGFFNERAGSGGAERHWRLQYTQEDLFRLTLETLPLWRRLEELAERTLVHSTGSLWFGDIEVETNEGQIAATARTMDRLDVPYEWLGARDIEKRFGFARLPAHYEGFLQPDGGTIDVRGTLAALYRLAQENGAILSGGERALEVLPDADGVTVRTDRGTHRAAKAVLANGPGINDLLAPLGARLGIRLYEMALVTLRRRAPDHLPFWFVFQQPAEQDTNLFYGFGHNPWSPGDLVRLGPDFEVDPLPDADAATGRADPRHVRRLCSWVERHLPVLDPHPVRTGSCLAVLPADPARQFHLGRADGLVPHGEHLVLHSSGWGFKLVPLLGRICADLAIDGRTASDIARLAPTAPQEAQP</sequence>
<dbReference type="STRING" id="1678637.AC230_21665"/>
<dbReference type="InterPro" id="IPR006076">
    <property type="entry name" value="FAD-dep_OxRdtase"/>
</dbReference>
<dbReference type="Pfam" id="PF01266">
    <property type="entry name" value="DAO"/>
    <property type="match status" value="1"/>
</dbReference>
<reference evidence="7" key="1">
    <citation type="submission" date="2015-07" db="EMBL/GenBank/DDBJ databases">
        <title>Draft genome sequence of Streptomyces sp. CMAA 1322, a bacterium isolated from Caatinga biome, from dry forest semiarid of Brazil.</title>
        <authorList>
            <person name="Santos S.N."/>
            <person name="Gacesa R."/>
            <person name="Taketani R.G."/>
            <person name="Long P.F."/>
            <person name="Melo I.S."/>
        </authorList>
    </citation>
    <scope>NUCLEOTIDE SEQUENCE [LARGE SCALE GENOMIC DNA]</scope>
    <source>
        <strain evidence="7">CMAA 1322</strain>
    </source>
</reference>
<comment type="caution">
    <text evidence="6">The sequence shown here is derived from an EMBL/GenBank/DDBJ whole genome shotgun (WGS) entry which is preliminary data.</text>
</comment>
<dbReference type="OrthoDB" id="9806452at2"/>
<dbReference type="PANTHER" id="PTHR10961:SF7">
    <property type="entry name" value="FAD DEPENDENT OXIDOREDUCTASE DOMAIN-CONTAINING PROTEIN"/>
    <property type="match status" value="1"/>
</dbReference>
<evidence type="ECO:0000313" key="7">
    <source>
        <dbReference type="Proteomes" id="UP000037288"/>
    </source>
</evidence>
<organism evidence="6 7">
    <name type="scientific">Streptomyces caatingaensis</name>
    <dbReference type="NCBI Taxonomy" id="1678637"/>
    <lineage>
        <taxon>Bacteria</taxon>
        <taxon>Bacillati</taxon>
        <taxon>Actinomycetota</taxon>
        <taxon>Actinomycetes</taxon>
        <taxon>Kitasatosporales</taxon>
        <taxon>Streptomycetaceae</taxon>
        <taxon>Streptomyces</taxon>
    </lineage>
</organism>